<keyword evidence="11" id="KW-0627">Porphyrin biosynthesis</keyword>
<keyword evidence="20" id="KW-1185">Reference proteome</keyword>
<dbReference type="Gene3D" id="1.20.1200.10">
    <property type="entry name" value="Cobalamin adenosyltransferase-like"/>
    <property type="match status" value="1"/>
</dbReference>
<dbReference type="GO" id="GO:0009236">
    <property type="term" value="P:cobalamin biosynthetic process"/>
    <property type="evidence" value="ECO:0007669"/>
    <property type="project" value="UniProtKB-UniRule"/>
</dbReference>
<dbReference type="PANTHER" id="PTHR12213:SF0">
    <property type="entry name" value="CORRINOID ADENOSYLTRANSFERASE MMAB"/>
    <property type="match status" value="1"/>
</dbReference>
<organism evidence="19 20">
    <name type="scientific">Nonomuraea jabiensis</name>
    <dbReference type="NCBI Taxonomy" id="882448"/>
    <lineage>
        <taxon>Bacteria</taxon>
        <taxon>Bacillati</taxon>
        <taxon>Actinomycetota</taxon>
        <taxon>Actinomycetes</taxon>
        <taxon>Streptosporangiales</taxon>
        <taxon>Streptosporangiaceae</taxon>
        <taxon>Nonomuraea</taxon>
    </lineage>
</organism>
<evidence type="ECO:0000256" key="13">
    <source>
        <dbReference type="ARBA" id="ARBA00033334"/>
    </source>
</evidence>
<dbReference type="NCBIfam" id="TIGR00636">
    <property type="entry name" value="PduO_Nterm"/>
    <property type="match status" value="1"/>
</dbReference>
<dbReference type="EC" id="2.5.1.17" evidence="4 17"/>
<gene>
    <name evidence="19" type="ORF">HD596_004626</name>
</gene>
<keyword evidence="7 17" id="KW-0169">Cobalamin biosynthesis</keyword>
<comment type="catalytic activity">
    <reaction evidence="15 17">
        <text>2 cob(II)yrinate a,c diamide + reduced [electron-transfer flavoprotein] + 2 ATP = 2 adenosylcob(III)yrinate a,c-diamide + 2 triphosphate + oxidized [electron-transfer flavoprotein] + 3 H(+)</text>
        <dbReference type="Rhea" id="RHEA:11528"/>
        <dbReference type="Rhea" id="RHEA-COMP:10685"/>
        <dbReference type="Rhea" id="RHEA-COMP:10686"/>
        <dbReference type="ChEBI" id="CHEBI:15378"/>
        <dbReference type="ChEBI" id="CHEBI:18036"/>
        <dbReference type="ChEBI" id="CHEBI:30616"/>
        <dbReference type="ChEBI" id="CHEBI:57692"/>
        <dbReference type="ChEBI" id="CHEBI:58307"/>
        <dbReference type="ChEBI" id="CHEBI:58503"/>
        <dbReference type="ChEBI" id="CHEBI:58537"/>
        <dbReference type="EC" id="2.5.1.17"/>
    </reaction>
</comment>
<evidence type="ECO:0000256" key="8">
    <source>
        <dbReference type="ARBA" id="ARBA00022679"/>
    </source>
</evidence>
<evidence type="ECO:0000256" key="10">
    <source>
        <dbReference type="ARBA" id="ARBA00022840"/>
    </source>
</evidence>
<evidence type="ECO:0000256" key="11">
    <source>
        <dbReference type="ARBA" id="ARBA00023244"/>
    </source>
</evidence>
<dbReference type="SUPFAM" id="SSF89028">
    <property type="entry name" value="Cobalamin adenosyltransferase-like"/>
    <property type="match status" value="1"/>
</dbReference>
<keyword evidence="8 17" id="KW-0808">Transferase</keyword>
<evidence type="ECO:0000256" key="17">
    <source>
        <dbReference type="RuleBase" id="RU366026"/>
    </source>
</evidence>
<evidence type="ECO:0000313" key="20">
    <source>
        <dbReference type="Proteomes" id="UP000579153"/>
    </source>
</evidence>
<evidence type="ECO:0000256" key="2">
    <source>
        <dbReference type="ARBA" id="ARBA00005121"/>
    </source>
</evidence>
<evidence type="ECO:0000256" key="14">
    <source>
        <dbReference type="ARBA" id="ARBA00033354"/>
    </source>
</evidence>
<dbReference type="InterPro" id="IPR036451">
    <property type="entry name" value="CblAdoTrfase-like_sf"/>
</dbReference>
<evidence type="ECO:0000256" key="7">
    <source>
        <dbReference type="ARBA" id="ARBA00022573"/>
    </source>
</evidence>
<evidence type="ECO:0000256" key="6">
    <source>
        <dbReference type="ARBA" id="ARBA00022490"/>
    </source>
</evidence>
<evidence type="ECO:0000256" key="15">
    <source>
        <dbReference type="ARBA" id="ARBA00048555"/>
    </source>
</evidence>
<reference evidence="19 20" key="1">
    <citation type="submission" date="2020-08" db="EMBL/GenBank/DDBJ databases">
        <title>Sequencing the genomes of 1000 actinobacteria strains.</title>
        <authorList>
            <person name="Klenk H.-P."/>
        </authorList>
    </citation>
    <scope>NUCLEOTIDE SEQUENCE [LARGE SCALE GENOMIC DNA]</scope>
    <source>
        <strain evidence="19 20">DSM 45507</strain>
    </source>
</reference>
<evidence type="ECO:0000256" key="5">
    <source>
        <dbReference type="ARBA" id="ARBA00020963"/>
    </source>
</evidence>
<comment type="similarity">
    <text evidence="3 17">Belongs to the Cob(I)alamin adenosyltransferase family.</text>
</comment>
<comment type="caution">
    <text evidence="19">The sequence shown here is derived from an EMBL/GenBank/DDBJ whole genome shotgun (WGS) entry which is preliminary data.</text>
</comment>
<proteinExistence type="inferred from homology"/>
<dbReference type="GO" id="GO:0006779">
    <property type="term" value="P:porphyrin-containing compound biosynthetic process"/>
    <property type="evidence" value="ECO:0007669"/>
    <property type="project" value="UniProtKB-KW"/>
</dbReference>
<dbReference type="RefSeq" id="WP_185071376.1">
    <property type="nucleotide sequence ID" value="NZ_JACHMB010000001.1"/>
</dbReference>
<feature type="domain" description="Cobalamin adenosyltransferase-like" evidence="18">
    <location>
        <begin position="15"/>
        <end position="182"/>
    </location>
</feature>
<dbReference type="InterPro" id="IPR016030">
    <property type="entry name" value="CblAdoTrfase-like"/>
</dbReference>
<dbReference type="UniPathway" id="UPA00148">
    <property type="reaction ID" value="UER00233"/>
</dbReference>
<dbReference type="InterPro" id="IPR029499">
    <property type="entry name" value="PduO-typ"/>
</dbReference>
<evidence type="ECO:0000259" key="18">
    <source>
        <dbReference type="Pfam" id="PF01923"/>
    </source>
</evidence>
<comment type="subcellular location">
    <subcellularLocation>
        <location evidence="1">Cytoplasm</location>
    </subcellularLocation>
</comment>
<evidence type="ECO:0000256" key="16">
    <source>
        <dbReference type="ARBA" id="ARBA00048692"/>
    </source>
</evidence>
<dbReference type="Proteomes" id="UP000579153">
    <property type="component" value="Unassembled WGS sequence"/>
</dbReference>
<evidence type="ECO:0000256" key="4">
    <source>
        <dbReference type="ARBA" id="ARBA00012454"/>
    </source>
</evidence>
<sequence>MTRADKDKPVVLSRIYTRAGDDGTTALSDMSRASKTDPRLAAYADVEEANAHLGLALSFRTLPADLVEVLARVQNELFDVGADLATPVVEEPEFPPLRVEQSYVDWLEEQCDRFNADLKPLRSFVLPGGDPATAALHVARVTVRRAERSTWAALQAHDDMNALTAKYLNRLSDLLFIACRVAHAGEEILWKPGGTR</sequence>
<dbReference type="Pfam" id="PF01923">
    <property type="entry name" value="Cob_adeno_trans"/>
    <property type="match status" value="1"/>
</dbReference>
<evidence type="ECO:0000256" key="1">
    <source>
        <dbReference type="ARBA" id="ARBA00004496"/>
    </source>
</evidence>
<accession>A0A7W9G610</accession>
<dbReference type="PANTHER" id="PTHR12213">
    <property type="entry name" value="CORRINOID ADENOSYLTRANSFERASE"/>
    <property type="match status" value="1"/>
</dbReference>
<protein>
    <recommendedName>
        <fullName evidence="5 17">Corrinoid adenosyltransferase</fullName>
        <ecNumber evidence="4 17">2.5.1.17</ecNumber>
    </recommendedName>
    <alternativeName>
        <fullName evidence="12 17">Cob(II)alamin adenosyltransferase</fullName>
    </alternativeName>
    <alternativeName>
        <fullName evidence="14 17">Cob(II)yrinic acid a,c-diamide adenosyltransferase</fullName>
    </alternativeName>
    <alternativeName>
        <fullName evidence="13 17">Cobinamide/cobalamin adenosyltransferase</fullName>
    </alternativeName>
</protein>
<dbReference type="GO" id="GO:0008817">
    <property type="term" value="F:corrinoid adenosyltransferase activity"/>
    <property type="evidence" value="ECO:0007669"/>
    <property type="project" value="UniProtKB-UniRule"/>
</dbReference>
<comment type="catalytic activity">
    <reaction evidence="16 17">
        <text>2 cob(II)alamin + reduced [electron-transfer flavoprotein] + 2 ATP = 2 adenosylcob(III)alamin + 2 triphosphate + oxidized [electron-transfer flavoprotein] + 3 H(+)</text>
        <dbReference type="Rhea" id="RHEA:28671"/>
        <dbReference type="Rhea" id="RHEA-COMP:10685"/>
        <dbReference type="Rhea" id="RHEA-COMP:10686"/>
        <dbReference type="ChEBI" id="CHEBI:15378"/>
        <dbReference type="ChEBI" id="CHEBI:16304"/>
        <dbReference type="ChEBI" id="CHEBI:18036"/>
        <dbReference type="ChEBI" id="CHEBI:18408"/>
        <dbReference type="ChEBI" id="CHEBI:30616"/>
        <dbReference type="ChEBI" id="CHEBI:57692"/>
        <dbReference type="ChEBI" id="CHEBI:58307"/>
        <dbReference type="EC" id="2.5.1.17"/>
    </reaction>
</comment>
<evidence type="ECO:0000313" key="19">
    <source>
        <dbReference type="EMBL" id="MBB5777870.1"/>
    </source>
</evidence>
<evidence type="ECO:0000256" key="9">
    <source>
        <dbReference type="ARBA" id="ARBA00022741"/>
    </source>
</evidence>
<name>A0A7W9G610_9ACTN</name>
<dbReference type="EMBL" id="JACHMB010000001">
    <property type="protein sequence ID" value="MBB5777870.1"/>
    <property type="molecule type" value="Genomic_DNA"/>
</dbReference>
<dbReference type="GO" id="GO:0005737">
    <property type="term" value="C:cytoplasm"/>
    <property type="evidence" value="ECO:0007669"/>
    <property type="project" value="UniProtKB-SubCell"/>
</dbReference>
<evidence type="ECO:0000256" key="3">
    <source>
        <dbReference type="ARBA" id="ARBA00007487"/>
    </source>
</evidence>
<dbReference type="AlphaFoldDB" id="A0A7W9G610"/>
<evidence type="ECO:0000256" key="12">
    <source>
        <dbReference type="ARBA" id="ARBA00031529"/>
    </source>
</evidence>
<dbReference type="GO" id="GO:0005524">
    <property type="term" value="F:ATP binding"/>
    <property type="evidence" value="ECO:0007669"/>
    <property type="project" value="UniProtKB-UniRule"/>
</dbReference>
<keyword evidence="10 17" id="KW-0067">ATP-binding</keyword>
<keyword evidence="9 17" id="KW-0547">Nucleotide-binding</keyword>
<comment type="pathway">
    <text evidence="2 17">Cofactor biosynthesis; adenosylcobalamin biosynthesis; adenosylcobalamin from cob(II)yrinate a,c-diamide: step 2/7.</text>
</comment>
<keyword evidence="6" id="KW-0963">Cytoplasm</keyword>
<dbReference type="FunFam" id="1.20.1200.10:FF:000003">
    <property type="entry name" value="ATP:cob(I)alamin adenosyltransferase"/>
    <property type="match status" value="1"/>
</dbReference>